<evidence type="ECO:0000313" key="2">
    <source>
        <dbReference type="Proteomes" id="UP001345219"/>
    </source>
</evidence>
<evidence type="ECO:0000313" key="1">
    <source>
        <dbReference type="EMBL" id="KAK4781202.1"/>
    </source>
</evidence>
<dbReference type="AlphaFoldDB" id="A0AAN7QW23"/>
<dbReference type="Proteomes" id="UP001345219">
    <property type="component" value="Chromosome 13"/>
</dbReference>
<proteinExistence type="predicted"/>
<name>A0AAN7QW23_9MYRT</name>
<keyword evidence="2" id="KW-1185">Reference proteome</keyword>
<protein>
    <submittedName>
        <fullName evidence="1">Uncharacterized protein</fullName>
    </submittedName>
</protein>
<reference evidence="1 2" key="1">
    <citation type="journal article" date="2023" name="Hortic Res">
        <title>Pangenome of water caltrop reveals structural variations and asymmetric subgenome divergence after allopolyploidization.</title>
        <authorList>
            <person name="Zhang X."/>
            <person name="Chen Y."/>
            <person name="Wang L."/>
            <person name="Yuan Y."/>
            <person name="Fang M."/>
            <person name="Shi L."/>
            <person name="Lu R."/>
            <person name="Comes H.P."/>
            <person name="Ma Y."/>
            <person name="Chen Y."/>
            <person name="Huang G."/>
            <person name="Zhou Y."/>
            <person name="Zheng Z."/>
            <person name="Qiu Y."/>
        </authorList>
    </citation>
    <scope>NUCLEOTIDE SEQUENCE [LARGE SCALE GENOMIC DNA]</scope>
    <source>
        <tissue evidence="1">Roots</tissue>
    </source>
</reference>
<organism evidence="1 2">
    <name type="scientific">Trapa incisa</name>
    <dbReference type="NCBI Taxonomy" id="236973"/>
    <lineage>
        <taxon>Eukaryota</taxon>
        <taxon>Viridiplantae</taxon>
        <taxon>Streptophyta</taxon>
        <taxon>Embryophyta</taxon>
        <taxon>Tracheophyta</taxon>
        <taxon>Spermatophyta</taxon>
        <taxon>Magnoliopsida</taxon>
        <taxon>eudicotyledons</taxon>
        <taxon>Gunneridae</taxon>
        <taxon>Pentapetalae</taxon>
        <taxon>rosids</taxon>
        <taxon>malvids</taxon>
        <taxon>Myrtales</taxon>
        <taxon>Lythraceae</taxon>
        <taxon>Trapa</taxon>
    </lineage>
</organism>
<dbReference type="EMBL" id="JAXIOK010000001">
    <property type="protein sequence ID" value="KAK4781202.1"/>
    <property type="molecule type" value="Genomic_DNA"/>
</dbReference>
<comment type="caution">
    <text evidence="1">The sequence shown here is derived from an EMBL/GenBank/DDBJ whole genome shotgun (WGS) entry which is preliminary data.</text>
</comment>
<accession>A0AAN7QW23</accession>
<gene>
    <name evidence="1" type="ORF">SAY87_017308</name>
</gene>
<sequence>MKRRTQLKYRLEPLRRQARKSLQQGDLAKFVAVMAWLVVIQVPLDDIVPSQEEPSSVDDD</sequence>